<dbReference type="PANTHER" id="PTHR38108">
    <property type="entry name" value="UPF0319 PROTEIN YCCT"/>
    <property type="match status" value="1"/>
</dbReference>
<evidence type="ECO:0000313" key="5">
    <source>
        <dbReference type="Proteomes" id="UP000294963"/>
    </source>
</evidence>
<feature type="chain" id="PRO_5020355237" description="DUF2057 domain-containing protein" evidence="3">
    <location>
        <begin position="22"/>
        <end position="231"/>
    </location>
</feature>
<feature type="signal peptide" evidence="3">
    <location>
        <begin position="1"/>
        <end position="21"/>
    </location>
</feature>
<dbReference type="PANTHER" id="PTHR38108:SF1">
    <property type="entry name" value="UPF0319 PROTEIN YCCT"/>
    <property type="match status" value="1"/>
</dbReference>
<name>A0A4R1XQB0_ACICA</name>
<evidence type="ECO:0000256" key="2">
    <source>
        <dbReference type="ARBA" id="ARBA00022729"/>
    </source>
</evidence>
<comment type="similarity">
    <text evidence="1">Belongs to the UPF0319 family.</text>
</comment>
<dbReference type="InterPro" id="IPR018635">
    <property type="entry name" value="UPF0319"/>
</dbReference>
<organism evidence="4 5">
    <name type="scientific">Acinetobacter calcoaceticus</name>
    <dbReference type="NCBI Taxonomy" id="471"/>
    <lineage>
        <taxon>Bacteria</taxon>
        <taxon>Pseudomonadati</taxon>
        <taxon>Pseudomonadota</taxon>
        <taxon>Gammaproteobacteria</taxon>
        <taxon>Moraxellales</taxon>
        <taxon>Moraxellaceae</taxon>
        <taxon>Acinetobacter</taxon>
        <taxon>Acinetobacter calcoaceticus/baumannii complex</taxon>
    </lineage>
</organism>
<comment type="caution">
    <text evidence="4">The sequence shown here is derived from an EMBL/GenBank/DDBJ whole genome shotgun (WGS) entry which is preliminary data.</text>
</comment>
<keyword evidence="2 3" id="KW-0732">Signal</keyword>
<evidence type="ECO:0000313" key="4">
    <source>
        <dbReference type="EMBL" id="TCM64480.1"/>
    </source>
</evidence>
<keyword evidence="5" id="KW-1185">Reference proteome</keyword>
<reference evidence="4 5" key="1">
    <citation type="submission" date="2019-03" db="EMBL/GenBank/DDBJ databases">
        <title>Genomic analyses of the natural microbiome of Caenorhabditis elegans.</title>
        <authorList>
            <person name="Samuel B."/>
        </authorList>
    </citation>
    <scope>NUCLEOTIDE SEQUENCE [LARGE SCALE GENOMIC DNA]</scope>
    <source>
        <strain evidence="4 5">JUb89</strain>
    </source>
</reference>
<evidence type="ECO:0000256" key="1">
    <source>
        <dbReference type="ARBA" id="ARBA00008490"/>
    </source>
</evidence>
<dbReference type="Pfam" id="PF09829">
    <property type="entry name" value="DUF2057"/>
    <property type="match status" value="1"/>
</dbReference>
<evidence type="ECO:0008006" key="6">
    <source>
        <dbReference type="Google" id="ProtNLM"/>
    </source>
</evidence>
<dbReference type="Proteomes" id="UP000294963">
    <property type="component" value="Unassembled WGS sequence"/>
</dbReference>
<dbReference type="AlphaFoldDB" id="A0A4R1XQB0"/>
<proteinExistence type="inferred from homology"/>
<sequence>MAFDKFSVFAIGLMASNAVLAAVTVTTPEEIVLLAVNDQEVNAGIFRTAKNEYKVDPGQVSFSVRYQQYFKHADGEHDILKSGVVTISAPNLIDGQKYSLIPVNVPRDFDDAKKYAEQPTVAIYDQNKKLVVQQTGANNESKSWLTGGVFGRAFDLTSSKKPAGNQPAAVYGAGTTVPVQNVAVTPTVVAPVNNSNSTVNRAQGADQQLIQIWQGASKAERQRFMSWLAEQ</sequence>
<dbReference type="EMBL" id="SLVJ01000017">
    <property type="protein sequence ID" value="TCM64480.1"/>
    <property type="molecule type" value="Genomic_DNA"/>
</dbReference>
<evidence type="ECO:0000256" key="3">
    <source>
        <dbReference type="SAM" id="SignalP"/>
    </source>
</evidence>
<gene>
    <name evidence="4" type="ORF">EC844_11739</name>
</gene>
<accession>A0A4R1XQB0</accession>
<dbReference type="OrthoDB" id="6656812at2"/>
<protein>
    <recommendedName>
        <fullName evidence="6">DUF2057 domain-containing protein</fullName>
    </recommendedName>
</protein>